<feature type="compositionally biased region" description="Basic and acidic residues" evidence="1">
    <location>
        <begin position="358"/>
        <end position="379"/>
    </location>
</feature>
<dbReference type="AlphaFoldDB" id="A0A7S3XG73"/>
<feature type="compositionally biased region" description="Basic and acidic residues" evidence="1">
    <location>
        <begin position="402"/>
        <end position="416"/>
    </location>
</feature>
<feature type="region of interest" description="Disordered" evidence="1">
    <location>
        <begin position="67"/>
        <end position="87"/>
    </location>
</feature>
<protein>
    <submittedName>
        <fullName evidence="2">Uncharacterized protein</fullName>
    </submittedName>
</protein>
<feature type="region of interest" description="Disordered" evidence="1">
    <location>
        <begin position="356"/>
        <end position="562"/>
    </location>
</feature>
<reference evidence="2" key="1">
    <citation type="submission" date="2021-01" db="EMBL/GenBank/DDBJ databases">
        <authorList>
            <person name="Corre E."/>
            <person name="Pelletier E."/>
            <person name="Niang G."/>
            <person name="Scheremetjew M."/>
            <person name="Finn R."/>
            <person name="Kale V."/>
            <person name="Holt S."/>
            <person name="Cochrane G."/>
            <person name="Meng A."/>
            <person name="Brown T."/>
            <person name="Cohen L."/>
        </authorList>
    </citation>
    <scope>NUCLEOTIDE SEQUENCE</scope>
    <source>
        <strain evidence="2">CCMP1897</strain>
    </source>
</reference>
<feature type="compositionally biased region" description="Basic and acidic residues" evidence="1">
    <location>
        <begin position="253"/>
        <end position="262"/>
    </location>
</feature>
<dbReference type="EMBL" id="HBIS01007034">
    <property type="protein sequence ID" value="CAE0612479.1"/>
    <property type="molecule type" value="Transcribed_RNA"/>
</dbReference>
<name>A0A7S3XG73_9CHLO</name>
<feature type="compositionally biased region" description="Low complexity" evidence="1">
    <location>
        <begin position="449"/>
        <end position="467"/>
    </location>
</feature>
<evidence type="ECO:0000256" key="1">
    <source>
        <dbReference type="SAM" id="MobiDB-lite"/>
    </source>
</evidence>
<proteinExistence type="predicted"/>
<feature type="compositionally biased region" description="Polar residues" evidence="1">
    <location>
        <begin position="383"/>
        <end position="397"/>
    </location>
</feature>
<feature type="compositionally biased region" description="Low complexity" evidence="1">
    <location>
        <begin position="475"/>
        <end position="497"/>
    </location>
</feature>
<feature type="region of interest" description="Disordered" evidence="1">
    <location>
        <begin position="220"/>
        <end position="320"/>
    </location>
</feature>
<feature type="compositionally biased region" description="Basic and acidic residues" evidence="1">
    <location>
        <begin position="270"/>
        <end position="282"/>
    </location>
</feature>
<accession>A0A7S3XG73</accession>
<feature type="compositionally biased region" description="Low complexity" evidence="1">
    <location>
        <begin position="421"/>
        <end position="439"/>
    </location>
</feature>
<evidence type="ECO:0000313" key="2">
    <source>
        <dbReference type="EMBL" id="CAE0612479.1"/>
    </source>
</evidence>
<organism evidence="2">
    <name type="scientific">Picocystis salinarum</name>
    <dbReference type="NCBI Taxonomy" id="88271"/>
    <lineage>
        <taxon>Eukaryota</taxon>
        <taxon>Viridiplantae</taxon>
        <taxon>Chlorophyta</taxon>
        <taxon>Picocystophyceae</taxon>
        <taxon>Picocystales</taxon>
        <taxon>Picocystaceae</taxon>
        <taxon>Picocystis</taxon>
    </lineage>
</organism>
<feature type="compositionally biased region" description="Basic and acidic residues" evidence="1">
    <location>
        <begin position="146"/>
        <end position="166"/>
    </location>
</feature>
<feature type="region of interest" description="Disordered" evidence="1">
    <location>
        <begin position="146"/>
        <end position="174"/>
    </location>
</feature>
<feature type="compositionally biased region" description="Polar residues" evidence="1">
    <location>
        <begin position="230"/>
        <end position="240"/>
    </location>
</feature>
<sequence>MEVDPVVEEPTTERERKEIVEECLVLVRTDRMGKVQLPAKAVAVTVSKQERIRHLVERFQRTLDAVAEPTNEIPQGGKENGKKRKRNEPTWGIVAKVFGEDAWMDEQAKVGVVFPGKGGECWAVRLPTVERNKDTQVHHAKAVEAPKMSTEEKQEQVGEEAKETKTRTTSKKAAKDEAIQKELLKMLEQGEHPNVPLLMARMKDLPFSSSTLRKKIAHFRETHKEEIAANKTTPNGTNEEAGTAPLPKSTQKGKNEKDKVVNKETTGNKAAEKATEKLVLEKEAEESDESSDTSTSKEESPAPPPKLVQKKNKDSESEETQKILGFIEKVEKEKGRATIKLVMEACDKAHSRAKIAKVLKEHHAKKQDAKREAGDKRGGTDANPPSKSKSDAETATPQKKRKAEESRLAKKGKENQEALGTDPPTKNAPKPKTPGSTGKKTAEPDESSDSTSSSSSSESGGSLPSSAGKKKEATEAAAHTSSSDTSSSDVSTSSYSSEDNHAKHKSNGAAGGGKGSDRSKSNSPSDREVDEMFRKQPEVLSKLLNTPEEPVDPKSRKRTRRK</sequence>
<feature type="compositionally biased region" description="Basic and acidic residues" evidence="1">
    <location>
        <begin position="311"/>
        <end position="320"/>
    </location>
</feature>
<gene>
    <name evidence="2" type="ORF">PSAL00342_LOCUS6378</name>
</gene>
<feature type="compositionally biased region" description="Basic and acidic residues" evidence="1">
    <location>
        <begin position="515"/>
        <end position="537"/>
    </location>
</feature>